<dbReference type="PANTHER" id="PTHR43422:SF3">
    <property type="entry name" value="THIAMINE THIAZOLE SYNTHASE"/>
    <property type="match status" value="1"/>
</dbReference>
<evidence type="ECO:0000313" key="3">
    <source>
        <dbReference type="Proteomes" id="UP000277326"/>
    </source>
</evidence>
<dbReference type="Proteomes" id="UP000277326">
    <property type="component" value="Unassembled WGS sequence"/>
</dbReference>
<sequence length="451" mass="48862">MRAVTLTTVPRYAGSRTPQLGAHAVVVGAGVAGLSAACVLADGFDTVTVVDRDTLPDDPVARRGVPQSGHIHVLLVAGQVTLDDLCPGFGADVLASGGALIDGTRDVCFYAEGGRLADGPRRVPLYCATRPLYERTLRRHVAAFDGVRIRSNCRVTDYLLDETETTVAGVAIHDETGRDELAADLVVDATGRTSRTPTWLDAHGYTPPAVDEVTVDLTYSTAFVRRPADDRRAFVVTPSPPEARGIGMLPVEDDRWLMTVFGVHGDTSPADASGVVDFAANLPIPEPARILDDHPLADGSVSRYRFASNRRYRYERLERFPDNLVVVGDALASFNPIYAQGMSVAALDALHLHHALSAGGREDLAARFFDRAAETVDLAWNMAVGADHRFPDTKGPKPRGVGVLNRYLARLLRRAHTDGVLADAFFRVQMMERPPTSLFRPGIVWRVLRPG</sequence>
<dbReference type="SUPFAM" id="SSF51905">
    <property type="entry name" value="FAD/NAD(P)-binding domain"/>
    <property type="match status" value="1"/>
</dbReference>
<protein>
    <submittedName>
        <fullName evidence="2">2-polyprenyl-6-methoxyphenol hydroxylase-like FAD-dependent oxidoreductase</fullName>
    </submittedName>
</protein>
<proteinExistence type="predicted"/>
<dbReference type="PANTHER" id="PTHR43422">
    <property type="entry name" value="THIAMINE THIAZOLE SYNTHASE"/>
    <property type="match status" value="1"/>
</dbReference>
<comment type="caution">
    <text evidence="2">The sequence shown here is derived from an EMBL/GenBank/DDBJ whole genome shotgun (WGS) entry which is preliminary data.</text>
</comment>
<organism evidence="2 3">
    <name type="scientific">Haloplanus aerogenes</name>
    <dbReference type="NCBI Taxonomy" id="660522"/>
    <lineage>
        <taxon>Archaea</taxon>
        <taxon>Methanobacteriati</taxon>
        <taxon>Methanobacteriota</taxon>
        <taxon>Stenosarchaea group</taxon>
        <taxon>Halobacteria</taxon>
        <taxon>Halobacteriales</taxon>
        <taxon>Haloferacaceae</taxon>
        <taxon>Haloplanus</taxon>
    </lineage>
</organism>
<dbReference type="OrthoDB" id="202449at2157"/>
<dbReference type="GO" id="GO:0071949">
    <property type="term" value="F:FAD binding"/>
    <property type="evidence" value="ECO:0007669"/>
    <property type="project" value="InterPro"/>
</dbReference>
<dbReference type="Pfam" id="PF01494">
    <property type="entry name" value="FAD_binding_3"/>
    <property type="match status" value="1"/>
</dbReference>
<dbReference type="InterPro" id="IPR036188">
    <property type="entry name" value="FAD/NAD-bd_sf"/>
</dbReference>
<dbReference type="GeneID" id="38472854"/>
<gene>
    <name evidence="2" type="ORF">ATH50_3465</name>
</gene>
<evidence type="ECO:0000259" key="1">
    <source>
        <dbReference type="Pfam" id="PF01494"/>
    </source>
</evidence>
<reference evidence="2 3" key="1">
    <citation type="journal article" date="2015" name="Stand. Genomic Sci.">
        <title>Genomic Encyclopedia of Bacterial and Archaeal Type Strains, Phase III: the genomes of soil and plant-associated and newly described type strains.</title>
        <authorList>
            <person name="Whitman W.B."/>
            <person name="Woyke T."/>
            <person name="Klenk H.P."/>
            <person name="Zhou Y."/>
            <person name="Lilburn T.G."/>
            <person name="Beck B.J."/>
            <person name="De Vos P."/>
            <person name="Vandamme P."/>
            <person name="Eisen J.A."/>
            <person name="Garrity G."/>
            <person name="Hugenholtz P."/>
            <person name="Kyrpides N.C."/>
        </authorList>
    </citation>
    <scope>NUCLEOTIDE SEQUENCE [LARGE SCALE GENOMIC DNA]</scope>
    <source>
        <strain evidence="2 3">CGMCC 1.10124</strain>
    </source>
</reference>
<dbReference type="EMBL" id="REFS01000009">
    <property type="protein sequence ID" value="RMB09094.1"/>
    <property type="molecule type" value="Genomic_DNA"/>
</dbReference>
<dbReference type="RefSeq" id="WP_199722783.1">
    <property type="nucleotide sequence ID" value="NZ_CP034145.1"/>
</dbReference>
<dbReference type="AlphaFoldDB" id="A0A3M0CHK4"/>
<dbReference type="PRINTS" id="PR00420">
    <property type="entry name" value="RNGMNOXGNASE"/>
</dbReference>
<accession>A0A3M0CHK4</accession>
<dbReference type="InterPro" id="IPR002938">
    <property type="entry name" value="FAD-bd"/>
</dbReference>
<dbReference type="Gene3D" id="3.30.9.100">
    <property type="match status" value="1"/>
</dbReference>
<feature type="domain" description="FAD-binding" evidence="1">
    <location>
        <begin position="24"/>
        <end position="361"/>
    </location>
</feature>
<name>A0A3M0CHK4_9EURY</name>
<dbReference type="Gene3D" id="3.50.50.60">
    <property type="entry name" value="FAD/NAD(P)-binding domain"/>
    <property type="match status" value="1"/>
</dbReference>
<evidence type="ECO:0000313" key="2">
    <source>
        <dbReference type="EMBL" id="RMB09094.1"/>
    </source>
</evidence>